<sequence length="389" mass="43425">MESSNNDLGSSFAVVGGTDAAYSGTTNAPNPILTNDLTNIRLNLPNRANETPIGGSNATVGIQHSVTKKEYRQTIEFAKAVASLWQSQPETVMPSPGPGIMPSLTESASQSGMKNGDGCYTGWQSYSTFSFLRYRVLGWREWEWNICASTGLGSNINVVPPVALNSDVVGGSTRTNVTATPYDDETGAMLWVPDRLQRQPAHWYDEDVFLRLLLLERNELRLRPQTIKTDLELGSINASESEFPDSRNKVCFFHLSQCIWRKILATGLAARYGGDEDSSLKMRHLSALAFLPANEMPCAFEERKAHLPDEAREVINWFEGNYVHGRIRTRLRNGFVSRSPVLFPPSLWKTAMFIYSCNYDYTAIEFCSKEICVIIVTLANEYDSVKHVI</sequence>
<dbReference type="STRING" id="70415.A0A5S6QSP4"/>
<dbReference type="Proteomes" id="UP000046395">
    <property type="component" value="Unassembled WGS sequence"/>
</dbReference>
<name>A0A5S6QSP4_TRIMR</name>
<organism evidence="1 2">
    <name type="scientific">Trichuris muris</name>
    <name type="common">Mouse whipworm</name>
    <dbReference type="NCBI Taxonomy" id="70415"/>
    <lineage>
        <taxon>Eukaryota</taxon>
        <taxon>Metazoa</taxon>
        <taxon>Ecdysozoa</taxon>
        <taxon>Nematoda</taxon>
        <taxon>Enoplea</taxon>
        <taxon>Dorylaimia</taxon>
        <taxon>Trichinellida</taxon>
        <taxon>Trichuridae</taxon>
        <taxon>Trichuris</taxon>
    </lineage>
</organism>
<proteinExistence type="predicted"/>
<protein>
    <submittedName>
        <fullName evidence="2">MULE transposase domain-containing protein</fullName>
    </submittedName>
</protein>
<evidence type="ECO:0000313" key="1">
    <source>
        <dbReference type="Proteomes" id="UP000046395"/>
    </source>
</evidence>
<reference evidence="2" key="1">
    <citation type="submission" date="2019-12" db="UniProtKB">
        <authorList>
            <consortium name="WormBaseParasite"/>
        </authorList>
    </citation>
    <scope>IDENTIFICATION</scope>
</reference>
<accession>A0A5S6QSP4</accession>
<evidence type="ECO:0000313" key="2">
    <source>
        <dbReference type="WBParaSite" id="TMUE_2000010391.1"/>
    </source>
</evidence>
<dbReference type="AlphaFoldDB" id="A0A5S6QSP4"/>
<dbReference type="WBParaSite" id="TMUE_2000010391.1">
    <property type="protein sequence ID" value="TMUE_2000010391.1"/>
    <property type="gene ID" value="WBGene00293329"/>
</dbReference>
<keyword evidence="1" id="KW-1185">Reference proteome</keyword>